<dbReference type="Proteomes" id="UP001161325">
    <property type="component" value="Unassembled WGS sequence"/>
</dbReference>
<evidence type="ECO:0000313" key="7">
    <source>
        <dbReference type="EMBL" id="GLC23625.1"/>
    </source>
</evidence>
<evidence type="ECO:0008006" key="9">
    <source>
        <dbReference type="Google" id="ProtNLM"/>
    </source>
</evidence>
<dbReference type="Pfam" id="PF03706">
    <property type="entry name" value="LPG_synthase_TM"/>
    <property type="match status" value="1"/>
</dbReference>
<keyword evidence="8" id="KW-1185">Reference proteome</keyword>
<evidence type="ECO:0000256" key="1">
    <source>
        <dbReference type="ARBA" id="ARBA00004651"/>
    </source>
</evidence>
<evidence type="ECO:0000313" key="8">
    <source>
        <dbReference type="Proteomes" id="UP001161325"/>
    </source>
</evidence>
<keyword evidence="4 6" id="KW-1133">Transmembrane helix</keyword>
<evidence type="ECO:0000256" key="4">
    <source>
        <dbReference type="ARBA" id="ARBA00022989"/>
    </source>
</evidence>
<accession>A0AA37QC94</accession>
<dbReference type="EMBL" id="BRXS01000001">
    <property type="protein sequence ID" value="GLC23625.1"/>
    <property type="molecule type" value="Genomic_DNA"/>
</dbReference>
<feature type="transmembrane region" description="Helical" evidence="6">
    <location>
        <begin position="36"/>
        <end position="55"/>
    </location>
</feature>
<dbReference type="AlphaFoldDB" id="A0AA37QC94"/>
<evidence type="ECO:0000256" key="5">
    <source>
        <dbReference type="ARBA" id="ARBA00023136"/>
    </source>
</evidence>
<feature type="transmembrane region" description="Helical" evidence="6">
    <location>
        <begin position="307"/>
        <end position="330"/>
    </location>
</feature>
<dbReference type="RefSeq" id="WP_284348064.1">
    <property type="nucleotide sequence ID" value="NZ_BRXS01000001.1"/>
</dbReference>
<keyword evidence="2" id="KW-1003">Cell membrane</keyword>
<dbReference type="PANTHER" id="PTHR37693">
    <property type="entry name" value="PHOSPHATIDYLGLYCEROL LYSYLTRANSFERASE"/>
    <property type="match status" value="1"/>
</dbReference>
<sequence>MSPLRWLVTALSFAATIGASVYVVWSSWPSDGASVALPWLAHLLGGGAFVLETLSRAWKIQLSARALHLPLRFGTALRVVLGGDFGAAITPARSGAEPARYLVLTEARVPAAGRLLILFAELFLEILSLAVVAIALALLFRGGGRALTGIQGLVGGYAAFVIGIGVAGMALARRNANGPPPRWAAAVGLHAGRWRTIQRSLRQLRTSVAGVREARLGMMTLALVASIAHVVARVLVLPGLVFGAVLAGQATMQVTRATAAPLVLWPLALQYGGVVAPAPGGGGFIEAAFGATLRNAIPPVLFGASLIWWRVYTFYAYVLLGGLAAGRTVLHALRRRRDPSHAASRESEEAAAHVA</sequence>
<evidence type="ECO:0000256" key="2">
    <source>
        <dbReference type="ARBA" id="ARBA00022475"/>
    </source>
</evidence>
<evidence type="ECO:0000256" key="3">
    <source>
        <dbReference type="ARBA" id="ARBA00022692"/>
    </source>
</evidence>
<dbReference type="PANTHER" id="PTHR37693:SF1">
    <property type="entry name" value="INTEGRAL MEMBRANE PROTEIN"/>
    <property type="match status" value="1"/>
</dbReference>
<evidence type="ECO:0000256" key="6">
    <source>
        <dbReference type="SAM" id="Phobius"/>
    </source>
</evidence>
<keyword evidence="5 6" id="KW-0472">Membrane</keyword>
<proteinExistence type="predicted"/>
<organism evidence="7 8">
    <name type="scientific">Roseisolibacter agri</name>
    <dbReference type="NCBI Taxonomy" id="2014610"/>
    <lineage>
        <taxon>Bacteria</taxon>
        <taxon>Pseudomonadati</taxon>
        <taxon>Gemmatimonadota</taxon>
        <taxon>Gemmatimonadia</taxon>
        <taxon>Gemmatimonadales</taxon>
        <taxon>Gemmatimonadaceae</taxon>
        <taxon>Roseisolibacter</taxon>
    </lineage>
</organism>
<gene>
    <name evidence="7" type="ORF">rosag_01380</name>
</gene>
<feature type="transmembrane region" description="Helical" evidence="6">
    <location>
        <begin position="115"/>
        <end position="140"/>
    </location>
</feature>
<dbReference type="InterPro" id="IPR022791">
    <property type="entry name" value="L-PG_synthase/AglD"/>
</dbReference>
<feature type="transmembrane region" description="Helical" evidence="6">
    <location>
        <begin position="152"/>
        <end position="172"/>
    </location>
</feature>
<dbReference type="GO" id="GO:0005886">
    <property type="term" value="C:plasma membrane"/>
    <property type="evidence" value="ECO:0007669"/>
    <property type="project" value="UniProtKB-SubCell"/>
</dbReference>
<protein>
    <recommendedName>
        <fullName evidence="9">Lysylphosphatidylglycerol synthase TM region</fullName>
    </recommendedName>
</protein>
<reference evidence="7" key="1">
    <citation type="submission" date="2022-08" db="EMBL/GenBank/DDBJ databases">
        <title>Draft genome sequencing of Roseisolibacter agri AW1220.</title>
        <authorList>
            <person name="Tobiishi Y."/>
            <person name="Tonouchi A."/>
        </authorList>
    </citation>
    <scope>NUCLEOTIDE SEQUENCE</scope>
    <source>
        <strain evidence="7">AW1220</strain>
    </source>
</reference>
<feature type="transmembrane region" description="Helical" evidence="6">
    <location>
        <begin position="221"/>
        <end position="246"/>
    </location>
</feature>
<comment type="subcellular location">
    <subcellularLocation>
        <location evidence="1">Cell membrane</location>
        <topology evidence="1">Multi-pass membrane protein</topology>
    </subcellularLocation>
</comment>
<name>A0AA37QC94_9BACT</name>
<keyword evidence="3 6" id="KW-0812">Transmembrane</keyword>
<comment type="caution">
    <text evidence="7">The sequence shown here is derived from an EMBL/GenBank/DDBJ whole genome shotgun (WGS) entry which is preliminary data.</text>
</comment>